<name>A0A645EHF0_9ZZZZ</name>
<proteinExistence type="predicted"/>
<sequence length="92" mass="10779">MILMTVGQKYSEHLVGVLFKISNVRDHKINSGHIFIRETKPAVNDYYVVSELNDREILPYFSKASERDNLKPFIRLHFLKIRCDSTRFCAGF</sequence>
<reference evidence="1" key="1">
    <citation type="submission" date="2019-08" db="EMBL/GenBank/DDBJ databases">
        <authorList>
            <person name="Kucharzyk K."/>
            <person name="Murdoch R.W."/>
            <person name="Higgins S."/>
            <person name="Loffler F."/>
        </authorList>
    </citation>
    <scope>NUCLEOTIDE SEQUENCE</scope>
</reference>
<dbReference type="AlphaFoldDB" id="A0A645EHF0"/>
<dbReference type="EMBL" id="VSSQ01047446">
    <property type="protein sequence ID" value="MPN01438.1"/>
    <property type="molecule type" value="Genomic_DNA"/>
</dbReference>
<accession>A0A645EHF0</accession>
<comment type="caution">
    <text evidence="1">The sequence shown here is derived from an EMBL/GenBank/DDBJ whole genome shotgun (WGS) entry which is preliminary data.</text>
</comment>
<gene>
    <name evidence="1" type="ORF">SDC9_148647</name>
</gene>
<evidence type="ECO:0000313" key="1">
    <source>
        <dbReference type="EMBL" id="MPN01438.1"/>
    </source>
</evidence>
<organism evidence="1">
    <name type="scientific">bioreactor metagenome</name>
    <dbReference type="NCBI Taxonomy" id="1076179"/>
    <lineage>
        <taxon>unclassified sequences</taxon>
        <taxon>metagenomes</taxon>
        <taxon>ecological metagenomes</taxon>
    </lineage>
</organism>
<protein>
    <submittedName>
        <fullName evidence="1">Uncharacterized protein</fullName>
    </submittedName>
</protein>